<keyword evidence="1" id="KW-1133">Transmembrane helix</keyword>
<evidence type="ECO:0000313" key="3">
    <source>
        <dbReference type="Proteomes" id="UP000468531"/>
    </source>
</evidence>
<protein>
    <submittedName>
        <fullName evidence="2">Uncharacterized protein</fullName>
    </submittedName>
</protein>
<keyword evidence="1" id="KW-0472">Membrane</keyword>
<organism evidence="2 3">
    <name type="scientific">Bradyrhizobium uaiense</name>
    <dbReference type="NCBI Taxonomy" id="2594946"/>
    <lineage>
        <taxon>Bacteria</taxon>
        <taxon>Pseudomonadati</taxon>
        <taxon>Pseudomonadota</taxon>
        <taxon>Alphaproteobacteria</taxon>
        <taxon>Hyphomicrobiales</taxon>
        <taxon>Nitrobacteraceae</taxon>
        <taxon>Bradyrhizobium</taxon>
    </lineage>
</organism>
<proteinExistence type="predicted"/>
<sequence length="159" mass="17675">MKRREQRNQPAARNISQEYLARSFMGDSMNGRILSLLLWAGVAYFCCMAMAHFFGIKVPILFVYYDTPYYAYQDKIISFAVVAYICLFASAARSGEVVFALVAIWLTVLGLCAVNLSDALQGVLTGKSPLPYWLQTAAIAAYALGLTIFSRQPRILSAH</sequence>
<dbReference type="EMBL" id="VKHP01000171">
    <property type="protein sequence ID" value="NEV00310.1"/>
    <property type="molecule type" value="Genomic_DNA"/>
</dbReference>
<feature type="transmembrane region" description="Helical" evidence="1">
    <location>
        <begin position="132"/>
        <end position="149"/>
    </location>
</feature>
<dbReference type="RefSeq" id="WP_163159880.1">
    <property type="nucleotide sequence ID" value="NZ_VKHP01000171.1"/>
</dbReference>
<accession>A0A6P1BQ18</accession>
<dbReference type="Proteomes" id="UP000468531">
    <property type="component" value="Unassembled WGS sequence"/>
</dbReference>
<name>A0A6P1BQ18_9BRAD</name>
<keyword evidence="3" id="KW-1185">Reference proteome</keyword>
<gene>
    <name evidence="2" type="ORF">FNJ47_31975</name>
</gene>
<evidence type="ECO:0000313" key="2">
    <source>
        <dbReference type="EMBL" id="NEV00310.1"/>
    </source>
</evidence>
<comment type="caution">
    <text evidence="2">The sequence shown here is derived from an EMBL/GenBank/DDBJ whole genome shotgun (WGS) entry which is preliminary data.</text>
</comment>
<dbReference type="AlphaFoldDB" id="A0A6P1BQ18"/>
<keyword evidence="1" id="KW-0812">Transmembrane</keyword>
<feature type="transmembrane region" description="Helical" evidence="1">
    <location>
        <begin position="33"/>
        <end position="56"/>
    </location>
</feature>
<evidence type="ECO:0000256" key="1">
    <source>
        <dbReference type="SAM" id="Phobius"/>
    </source>
</evidence>
<reference evidence="2 3" key="1">
    <citation type="journal article" date="2020" name="Arch. Microbiol.">
        <title>Bradyrhizobium uaiense sp. nov., a new highly efficient cowpea symbiont.</title>
        <authorList>
            <person name="Cabral Michel D."/>
            <person name="Azarias Guimaraes A."/>
            <person name="Martins da Costa E."/>
            <person name="Soares de Carvalho T."/>
            <person name="Balsanelli E."/>
            <person name="Willems A."/>
            <person name="Maltempi de Souza E."/>
            <person name="de Souza Moreira F.M."/>
        </authorList>
    </citation>
    <scope>NUCLEOTIDE SEQUENCE [LARGE SCALE GENOMIC DNA]</scope>
    <source>
        <strain evidence="2 3">UFLA 03-164</strain>
    </source>
</reference>
<feature type="transmembrane region" description="Helical" evidence="1">
    <location>
        <begin position="76"/>
        <end position="92"/>
    </location>
</feature>
<feature type="transmembrane region" description="Helical" evidence="1">
    <location>
        <begin position="99"/>
        <end position="120"/>
    </location>
</feature>